<organism evidence="3 4">
    <name type="scientific">Mycena indigotica</name>
    <dbReference type="NCBI Taxonomy" id="2126181"/>
    <lineage>
        <taxon>Eukaryota</taxon>
        <taxon>Fungi</taxon>
        <taxon>Dikarya</taxon>
        <taxon>Basidiomycota</taxon>
        <taxon>Agaricomycotina</taxon>
        <taxon>Agaricomycetes</taxon>
        <taxon>Agaricomycetidae</taxon>
        <taxon>Agaricales</taxon>
        <taxon>Marasmiineae</taxon>
        <taxon>Mycenaceae</taxon>
        <taxon>Mycena</taxon>
    </lineage>
</organism>
<dbReference type="RefSeq" id="XP_037215243.1">
    <property type="nucleotide sequence ID" value="XM_037368317.1"/>
</dbReference>
<dbReference type="AlphaFoldDB" id="A0A8H6S5X3"/>
<sequence>MPLIGTSFDAHPGAYFTTLEELDTWANTPHRKHGVLMYHPRPVSTDERAKLLVCHDYKGGYNESPIALGYTFNFWSAVDTFIYFSHHRVTVPPPGWITTAHRQGVKMLGTLIFEGSGENDCLRLLVGRLPQSKSGPASQPTDFRSLPLSPHYARVLANLADERGFDGYLLNFECPLRGGIEQTRSVAAWITLLVSELKSKIGAHAEVIWYDSVVVNGQLAWQDRLNGFNLPFFLSSTGFFTNYTWPPSHVTRMKQYLTTVASTSLSAQDIYVGIDVFGRGSHGAGGFGSYKALEHISPAQLSTAFFAPGWTWENTQDAPSFTWESWFTDERKLWTGLRSGEIVVLPTMPSNRPGEPACTHGPFIPIASFFEQRAPPDPLHIPFHSTFSPGVGRGWWVNGVRVFQREGWTDVDKQTSIGDMVWPLPAVTWEGSEEEVGTVVLPLVTPQLTLDDAWNGGSSLRFTVTAPGEAGDDAAFRCIWVPVQSASITPQQSYEATLVYKLEVEDANVDLDIALSVKNLTTSSGLFEIAPQSADTTEMSGGWTRLRIRFDLPSTTSEVVKAALGLVISIVAEDTSEALNMSLLLGQLNVYPTSPPMLPSHTPVVLWADFTSAKSPNAPLDGLLSWEVAATFAPLSGLSLTGAEDPSPAWPVTFNPSSSRTWFSQFMYFNIYASADDQPAPHSAQWIGTSELGQSFSLRQSNLPQSFAGARTVTFYVQGVDDRGKVLAWDHWLAGKSTGSIHSLFPMPAPLIIVSSPAPSCDIDTVRASNPSPSRANFFMHAEQDGSTAMSTNYNASHDENRVTDAFYHTHARKALPADLERGAPGYPGRRGVYRWFGRDELNAELPEKDVAQAYRPPTGSNMERRVQNGSWIAMSILLLLSIYFLIMRDM</sequence>
<dbReference type="InterPro" id="IPR005201">
    <property type="entry name" value="TIM_ENGase"/>
</dbReference>
<dbReference type="GO" id="GO:0033925">
    <property type="term" value="F:mannosyl-glycoprotein endo-beta-N-acetylglucosaminidase activity"/>
    <property type="evidence" value="ECO:0007669"/>
    <property type="project" value="UniProtKB-EC"/>
</dbReference>
<keyword evidence="4" id="KW-1185">Reference proteome</keyword>
<evidence type="ECO:0000259" key="2">
    <source>
        <dbReference type="Pfam" id="PF03644"/>
    </source>
</evidence>
<accession>A0A8H6S5X3</accession>
<dbReference type="Pfam" id="PF03644">
    <property type="entry name" value="Glyco_hydro_85"/>
    <property type="match status" value="1"/>
</dbReference>
<dbReference type="Proteomes" id="UP000636479">
    <property type="component" value="Unassembled WGS sequence"/>
</dbReference>
<evidence type="ECO:0000256" key="1">
    <source>
        <dbReference type="SAM" id="Phobius"/>
    </source>
</evidence>
<comment type="caution">
    <text evidence="3">The sequence shown here is derived from an EMBL/GenBank/DDBJ whole genome shotgun (WGS) entry which is preliminary data.</text>
</comment>
<name>A0A8H6S5X3_9AGAR</name>
<proteinExistence type="predicted"/>
<feature type="domain" description="Cytosolic endo-beta-N-acetylglucosaminidase TIM barrel" evidence="2">
    <location>
        <begin position="67"/>
        <end position="395"/>
    </location>
</feature>
<protein>
    <submittedName>
        <fullName evidence="3">Glycoside hydrolase family 85 protein</fullName>
    </submittedName>
</protein>
<dbReference type="EMBL" id="JACAZF010000011">
    <property type="protein sequence ID" value="KAF7292815.1"/>
    <property type="molecule type" value="Genomic_DNA"/>
</dbReference>
<dbReference type="GeneID" id="59350833"/>
<reference evidence="3" key="1">
    <citation type="submission" date="2020-05" db="EMBL/GenBank/DDBJ databases">
        <title>Mycena genomes resolve the evolution of fungal bioluminescence.</title>
        <authorList>
            <person name="Tsai I.J."/>
        </authorList>
    </citation>
    <scope>NUCLEOTIDE SEQUENCE</scope>
    <source>
        <strain evidence="3">171206Taipei</strain>
    </source>
</reference>
<dbReference type="PANTHER" id="PTHR13246:SF1">
    <property type="entry name" value="CYTOSOLIC ENDO-BETA-N-ACETYLGLUCOSAMINIDASE"/>
    <property type="match status" value="1"/>
</dbReference>
<feature type="transmembrane region" description="Helical" evidence="1">
    <location>
        <begin position="870"/>
        <end position="887"/>
    </location>
</feature>
<evidence type="ECO:0000313" key="4">
    <source>
        <dbReference type="Proteomes" id="UP000636479"/>
    </source>
</evidence>
<keyword evidence="3" id="KW-0378">Hydrolase</keyword>
<dbReference type="OrthoDB" id="284473at2759"/>
<keyword evidence="1" id="KW-0472">Membrane</keyword>
<keyword evidence="1" id="KW-0812">Transmembrane</keyword>
<dbReference type="PANTHER" id="PTHR13246">
    <property type="entry name" value="ENDO BETA N-ACETYLGLUCOSAMINIDASE"/>
    <property type="match status" value="1"/>
</dbReference>
<gene>
    <name evidence="3" type="ORF">MIND_01180400</name>
</gene>
<dbReference type="Gene3D" id="2.60.120.260">
    <property type="entry name" value="Galactose-binding domain-like"/>
    <property type="match status" value="1"/>
</dbReference>
<keyword evidence="1" id="KW-1133">Transmembrane helix</keyword>
<dbReference type="Gene3D" id="3.20.20.80">
    <property type="entry name" value="Glycosidases"/>
    <property type="match status" value="1"/>
</dbReference>
<evidence type="ECO:0000313" key="3">
    <source>
        <dbReference type="EMBL" id="KAF7292815.1"/>
    </source>
</evidence>
<dbReference type="GO" id="GO:0005829">
    <property type="term" value="C:cytosol"/>
    <property type="evidence" value="ECO:0007669"/>
    <property type="project" value="UniProtKB-SubCell"/>
</dbReference>
<dbReference type="InterPro" id="IPR032979">
    <property type="entry name" value="ENGase"/>
</dbReference>